<dbReference type="InterPro" id="IPR028896">
    <property type="entry name" value="GcvT/YgfZ/DmdA"/>
</dbReference>
<dbReference type="Gene3D" id="3.10.20.440">
    <property type="entry name" value="2Fe-2S iron-sulphur cluster binding domain, sarcosine oxidase, alpha subunit, N-terminal domain"/>
    <property type="match status" value="1"/>
</dbReference>
<dbReference type="AlphaFoldDB" id="V4RED7"/>
<dbReference type="Gene3D" id="3.50.50.60">
    <property type="entry name" value="FAD/NAD(P)-binding domain"/>
    <property type="match status" value="1"/>
</dbReference>
<dbReference type="InterPro" id="IPR036188">
    <property type="entry name" value="FAD/NAD-bd_sf"/>
</dbReference>
<dbReference type="InterPro" id="IPR041117">
    <property type="entry name" value="SoxA_A3"/>
</dbReference>
<dbReference type="Gene3D" id="3.30.1360.120">
    <property type="entry name" value="Probable tRNA modification gtpase trme, domain 1"/>
    <property type="match status" value="1"/>
</dbReference>
<evidence type="ECO:0000259" key="3">
    <source>
        <dbReference type="Pfam" id="PF01571"/>
    </source>
</evidence>
<dbReference type="Pfam" id="PF08669">
    <property type="entry name" value="GCV_T_C"/>
    <property type="match status" value="1"/>
</dbReference>
<dbReference type="InterPro" id="IPR006222">
    <property type="entry name" value="GCVT_N"/>
</dbReference>
<keyword evidence="2 7" id="KW-0560">Oxidoreductase</keyword>
<organism evidence="7 8">
    <name type="scientific">Lutibaculum baratangense AMV1</name>
    <dbReference type="NCBI Taxonomy" id="631454"/>
    <lineage>
        <taxon>Bacteria</taxon>
        <taxon>Pseudomonadati</taxon>
        <taxon>Pseudomonadota</taxon>
        <taxon>Alphaproteobacteria</taxon>
        <taxon>Hyphomicrobiales</taxon>
        <taxon>Tepidamorphaceae</taxon>
        <taxon>Lutibaculum</taxon>
    </lineage>
</organism>
<keyword evidence="8" id="KW-1185">Reference proteome</keyword>
<dbReference type="OrthoDB" id="5287468at2"/>
<evidence type="ECO:0000259" key="5">
    <source>
        <dbReference type="Pfam" id="PF08669"/>
    </source>
</evidence>
<dbReference type="Pfam" id="PF01571">
    <property type="entry name" value="GCV_T"/>
    <property type="match status" value="1"/>
</dbReference>
<proteinExistence type="inferred from homology"/>
<evidence type="ECO:0000313" key="8">
    <source>
        <dbReference type="Proteomes" id="UP000017819"/>
    </source>
</evidence>
<reference evidence="7 8" key="1">
    <citation type="journal article" date="2014" name="Genome Announc.">
        <title>Draft Genome Sequence of Lutibaculum baratangense Strain AMV1T, Isolated from a Mud Volcano in Andamans, India.</title>
        <authorList>
            <person name="Singh A."/>
            <person name="Sreenivas A."/>
            <person name="Sathyanarayana Reddy G."/>
            <person name="Pinnaka A.K."/>
            <person name="Shivaji S."/>
        </authorList>
    </citation>
    <scope>NUCLEOTIDE SEQUENCE [LARGE SCALE GENOMIC DNA]</scope>
    <source>
        <strain evidence="7 8">AMV1</strain>
    </source>
</reference>
<dbReference type="InterPro" id="IPR029043">
    <property type="entry name" value="GcvT/YgfZ_C"/>
</dbReference>
<comment type="similarity">
    <text evidence="1">Belongs to the GcvT family.</text>
</comment>
<gene>
    <name evidence="7" type="ORF">N177_2330</name>
</gene>
<dbReference type="PATRIC" id="fig|631454.5.peg.2298"/>
<name>V4RED7_9HYPH</name>
<dbReference type="eggNOG" id="COG0446">
    <property type="taxonomic scope" value="Bacteria"/>
</dbReference>
<accession>V4RED7</accession>
<dbReference type="GO" id="GO:0008115">
    <property type="term" value="F:sarcosine oxidase activity"/>
    <property type="evidence" value="ECO:0007669"/>
    <property type="project" value="UniProtKB-EC"/>
</dbReference>
<feature type="domain" description="FAD/NAD(P)-binding" evidence="4">
    <location>
        <begin position="171"/>
        <end position="424"/>
    </location>
</feature>
<dbReference type="GO" id="GO:0046653">
    <property type="term" value="P:tetrahydrofolate metabolic process"/>
    <property type="evidence" value="ECO:0007669"/>
    <property type="project" value="InterPro"/>
</dbReference>
<evidence type="ECO:0000256" key="1">
    <source>
        <dbReference type="ARBA" id="ARBA00008609"/>
    </source>
</evidence>
<dbReference type="NCBIfam" id="TIGR01372">
    <property type="entry name" value="soxA"/>
    <property type="match status" value="1"/>
</dbReference>
<evidence type="ECO:0000259" key="6">
    <source>
        <dbReference type="Pfam" id="PF17806"/>
    </source>
</evidence>
<dbReference type="Pfam" id="PF13510">
    <property type="entry name" value="Fer2_4"/>
    <property type="match status" value="1"/>
</dbReference>
<dbReference type="SUPFAM" id="SSF51905">
    <property type="entry name" value="FAD/NAD(P)-binding domain"/>
    <property type="match status" value="1"/>
</dbReference>
<dbReference type="EC" id="1.5.3.1" evidence="7"/>
<dbReference type="InterPro" id="IPR023753">
    <property type="entry name" value="FAD/NAD-binding_dom"/>
</dbReference>
<dbReference type="STRING" id="631454.N177_2330"/>
<dbReference type="Proteomes" id="UP000017819">
    <property type="component" value="Unassembled WGS sequence"/>
</dbReference>
<evidence type="ECO:0000313" key="7">
    <source>
        <dbReference type="EMBL" id="ESR24496.1"/>
    </source>
</evidence>
<dbReference type="InterPro" id="IPR042204">
    <property type="entry name" value="2Fe-2S-bd_N"/>
</dbReference>
<dbReference type="PANTHER" id="PTHR43757">
    <property type="entry name" value="AMINOMETHYLTRANSFERASE"/>
    <property type="match status" value="1"/>
</dbReference>
<feature type="domain" description="SoxA A3" evidence="6">
    <location>
        <begin position="506"/>
        <end position="590"/>
    </location>
</feature>
<dbReference type="InterPro" id="IPR027266">
    <property type="entry name" value="TrmE/GcvT-like"/>
</dbReference>
<comment type="caution">
    <text evidence="7">The sequence shown here is derived from an EMBL/GenBank/DDBJ whole genome shotgun (WGS) entry which is preliminary data.</text>
</comment>
<dbReference type="SUPFAM" id="SSF103025">
    <property type="entry name" value="Folate-binding domain"/>
    <property type="match status" value="1"/>
</dbReference>
<evidence type="ECO:0000259" key="4">
    <source>
        <dbReference type="Pfam" id="PF07992"/>
    </source>
</evidence>
<dbReference type="InterPro" id="IPR013977">
    <property type="entry name" value="GcvT_C"/>
</dbReference>
<evidence type="ECO:0000256" key="2">
    <source>
        <dbReference type="ARBA" id="ARBA00023002"/>
    </source>
</evidence>
<sequence length="991" mass="106260">MSGQPNRIAGGLVERSRTLAFTFDGKAYIGHEGDTLASALLANGVKLVGRSFKYHRPRGIMTAGPEEPNALVELRTGARREPNTKATVAELYDGLDAQSQNRWPSLDFDVGAVNSLLSPFFVAGFYYKTFMWPASFWEKIYEPAIRRAAGLGRVSMEADPDHYEKAYAYCDVLVIGAGPAGLAAALAAGRSGARVILADEDFSFGGRLLGDRREVAGMAGSDWAGQAVAELASLPNVRLMRRTTVFGAYDGNEFGLLERVSDHLPVPPRHLPRQRMWRVVARRAVLASGAIERPIAFGGNDRPGVMTASAVRTYVNRFGVAPGRRVTVFTSSDDGWRTVADLRSAGVAIEAVIDSRRVTNEALRESAAKGGTRLIEGGSVIATKGAKALSSITVADANGGTHEITTDCLAVSGGFNPNLAVTTHLGGKPRWSDDVSAFVPSNPPAHITVAGSVTGRYGLADALRDGATAGADAAAGLGFAITPAEPLPCDDDHVAVSPLWHVAASKEKAFVDFQHDVTVSDVALAEREGFRAVELLKRYTTLGMATDQGKTSAVTGHAIMAALTGQPMEKVGTTVARPPYTPVAIAALAGHHRGKDFKPTRLTAGHAWAVRQGAVFTEAGQWLRAQWFPRPGETDWLQSVNREVKAVRESVGICDVSTLGKIDIQGPDAGEFLNRVYINAFAKLAIGKARYGVMLREDGFVMDDGTTARFGETHYVMSTTTANAGPVMMHLEFCRQVLWPELDVQLVSVTEQWSQYAMAGPNARRVLERLLGDALDVSNEAFPFMGVAEFAWRGVPTRLFRISFSGELAYEIAVPARYGEALVEALMEAGRDWDITPYGTEALSVMRIEKGHVAGGELNGQTTAADLGLGRMMSTKKDFIGRVLAGRPGLADPDRPTLVGVKPVDPSQRIRAGAHVLGKGAEAVIANDEGYLTSVAHSPILGHWIGLALVKRGPERHGEIMRAYDPVRGGDTEVELCSPVFYDPEGTKHHG</sequence>
<feature type="domain" description="GCVT N-terminal" evidence="3">
    <location>
        <begin position="606"/>
        <end position="877"/>
    </location>
</feature>
<feature type="domain" description="Aminomethyltransferase C-terminal" evidence="5">
    <location>
        <begin position="898"/>
        <end position="983"/>
    </location>
</feature>
<protein>
    <submittedName>
        <fullName evidence="7">Sarcosine oxidase alpha subunit</fullName>
        <ecNumber evidence="7">1.5.3.1</ecNumber>
    </submittedName>
</protein>
<dbReference type="Pfam" id="PF07992">
    <property type="entry name" value="Pyr_redox_2"/>
    <property type="match status" value="1"/>
</dbReference>
<dbReference type="PRINTS" id="PR00368">
    <property type="entry name" value="FADPNR"/>
</dbReference>
<dbReference type="PIRSF" id="PIRSF037980">
    <property type="entry name" value="SoxA"/>
    <property type="match status" value="1"/>
</dbReference>
<dbReference type="PANTHER" id="PTHR43757:SF2">
    <property type="entry name" value="AMINOMETHYLTRANSFERASE, MITOCHONDRIAL"/>
    <property type="match status" value="1"/>
</dbReference>
<dbReference type="eggNOG" id="COG0404">
    <property type="taxonomic scope" value="Bacteria"/>
</dbReference>
<dbReference type="SUPFAM" id="SSF101790">
    <property type="entry name" value="Aminomethyltransferase beta-barrel domain"/>
    <property type="match status" value="1"/>
</dbReference>
<dbReference type="InterPro" id="IPR006277">
    <property type="entry name" value="Sarcosine_oxidase_asu"/>
</dbReference>
<dbReference type="RefSeq" id="WP_023432459.1">
    <property type="nucleotide sequence ID" value="NZ_AWXZ01000031.1"/>
</dbReference>
<dbReference type="Pfam" id="PF17806">
    <property type="entry name" value="SO_alpha_A3"/>
    <property type="match status" value="1"/>
</dbReference>
<dbReference type="EMBL" id="AWXZ01000031">
    <property type="protein sequence ID" value="ESR24496.1"/>
    <property type="molecule type" value="Genomic_DNA"/>
</dbReference>
<dbReference type="PRINTS" id="PR00469">
    <property type="entry name" value="PNDRDTASEII"/>
</dbReference>